<protein>
    <submittedName>
        <fullName evidence="4">Uncharacterized protein LOC113851189</fullName>
    </submittedName>
</protein>
<dbReference type="AlphaFoldDB" id="A0A8B8K180"/>
<dbReference type="RefSeq" id="XP_027337465.1">
    <property type="nucleotide sequence ID" value="XM_027481664.1"/>
</dbReference>
<feature type="region of interest" description="Disordered" evidence="1">
    <location>
        <begin position="727"/>
        <end position="748"/>
    </location>
</feature>
<dbReference type="OrthoDB" id="1908091at2759"/>
<feature type="region of interest" description="Disordered" evidence="1">
    <location>
        <begin position="642"/>
        <end position="665"/>
    </location>
</feature>
<keyword evidence="3" id="KW-1185">Reference proteome</keyword>
<reference evidence="3" key="1">
    <citation type="journal article" date="2019" name="Toxins">
        <title>Detection of Abrin-Like and Prepropulchellin-Like Toxin Genes and Transcripts Using Whole Genome Sequencing and Full-Length Transcript Sequencing of Abrus precatorius.</title>
        <authorList>
            <person name="Hovde B.T."/>
            <person name="Daligault H.E."/>
            <person name="Hanschen E.R."/>
            <person name="Kunde Y.A."/>
            <person name="Johnson M.B."/>
            <person name="Starkenburg S.R."/>
            <person name="Johnson S.L."/>
        </authorList>
    </citation>
    <scope>NUCLEOTIDE SEQUENCE [LARGE SCALE GENOMIC DNA]</scope>
</reference>
<evidence type="ECO:0000256" key="1">
    <source>
        <dbReference type="SAM" id="MobiDB-lite"/>
    </source>
</evidence>
<keyword evidence="2" id="KW-1133">Transmembrane helix</keyword>
<proteinExistence type="predicted"/>
<feature type="transmembrane region" description="Helical" evidence="2">
    <location>
        <begin position="30"/>
        <end position="47"/>
    </location>
</feature>
<dbReference type="GeneID" id="113851189"/>
<keyword evidence="2" id="KW-0812">Transmembrane</keyword>
<dbReference type="PANTHER" id="PTHR33870">
    <property type="entry name" value="CARDIOMYOPATHY-ASSOCIATED PROTEIN"/>
    <property type="match status" value="1"/>
</dbReference>
<accession>A0A8B8K180</accession>
<name>A0A8B8K180_ABRPR</name>
<feature type="transmembrane region" description="Helical" evidence="2">
    <location>
        <begin position="54"/>
        <end position="72"/>
    </location>
</feature>
<sequence length="948" mass="107507">MGLNVKDTLFRLFRAVNDSTKSSYTFLQRHPLVSGALLVCLILYIFLSYIYHFLVYMSPFLVCVIIFIRIFWSSEQTQLKYVKREEVKGEQKVVEPQDPKKANNRRHELLYKYPSHNATSRRRNFSDKKWDVYGGLEEKAKDLSAVFINEFTKRNTRNKEARSFEKGESSLDYGFSTKKVQVPRRQTLRSEPSMVDLVECGDVEIENDDDEEEGKEDRNKAIEWTEDDQKNLMNLGISEMERNKRLESLIARRKARKQVKMQLENSLNDKTPIAPVLTSKTNPFDPSKDFEDDLEMPGSAPSLMPRSPYDFPYDPSEEKPNFTGDHFLQDFSSHQKDVPFCRHESFSLGHLLPSDIHQGRKYSDRLAYSRFRGPSGDSHIFFLSFFTFLSLSLTKGHADKGNHDWLIDQLIYNENSESGLQPSDPLRKGEGTTHEEDEKCKTDMVNIKEEKMENDHETKFMSDQVSEPNLVPNISNIETDKASEQQGLGPSFPKPHKRLLNLPISNTATTSTTTINDSIYDTVTSIVDKRQENMFLTDRRLCHTPTYSIASDLQVEVSEIGSPASTVDENAETSSSPDRDSILYDGDIDKGVSSGSEDLWGTSFHGGREPQEAKNEEDNADVNNISKGVVSPIALRQIDEENVADVSSLSSKSDVPEDTPTYAINSDHNIFGFVKNSMEETEAPQSSNASHVLDQLPNETLSERPQERCNLPESVITEAQVINEVNNSEGTEQDNIENSRSNEDPPSTLVVRQESIDDASIFSNLSSPRSVLPEKTIADEVPSSPIDQHMHIDSQQSIMESMDQETLNSESLSDTMHQTIQPLMDDTIDESHNVDFNHSQEQTNLPENSTPESNIFDNINGEEVCINEEKEKLKNDENSEDNSNHPHKQEATTESTIPKNEIPTLEDMNEKSRDLVNEKSRDLVNDKVSSMELIEDDKNDKPSSSNNS</sequence>
<feature type="compositionally biased region" description="Basic and acidic residues" evidence="1">
    <location>
        <begin position="867"/>
        <end position="891"/>
    </location>
</feature>
<evidence type="ECO:0000313" key="3">
    <source>
        <dbReference type="Proteomes" id="UP000694853"/>
    </source>
</evidence>
<dbReference type="PANTHER" id="PTHR33870:SF16">
    <property type="entry name" value="PROTEIN, PUTATIVE-RELATED"/>
    <property type="match status" value="1"/>
</dbReference>
<feature type="region of interest" description="Disordered" evidence="1">
    <location>
        <begin position="273"/>
        <end position="306"/>
    </location>
</feature>
<feature type="region of interest" description="Disordered" evidence="1">
    <location>
        <begin position="839"/>
        <end position="948"/>
    </location>
</feature>
<feature type="region of interest" description="Disordered" evidence="1">
    <location>
        <begin position="416"/>
        <end position="438"/>
    </location>
</feature>
<feature type="compositionally biased region" description="Basic and acidic residues" evidence="1">
    <location>
        <begin position="425"/>
        <end position="438"/>
    </location>
</feature>
<feature type="compositionally biased region" description="Basic and acidic residues" evidence="1">
    <location>
        <begin position="908"/>
        <end position="925"/>
    </location>
</feature>
<feature type="compositionally biased region" description="Polar residues" evidence="1">
    <location>
        <begin position="839"/>
        <end position="857"/>
    </location>
</feature>
<dbReference type="Proteomes" id="UP000694853">
    <property type="component" value="Unplaced"/>
</dbReference>
<gene>
    <name evidence="4" type="primary">LOC113851189</name>
</gene>
<dbReference type="KEGG" id="aprc:113851189"/>
<keyword evidence="2" id="KW-0472">Membrane</keyword>
<reference evidence="4" key="2">
    <citation type="submission" date="2025-08" db="UniProtKB">
        <authorList>
            <consortium name="RefSeq"/>
        </authorList>
    </citation>
    <scope>IDENTIFICATION</scope>
    <source>
        <tissue evidence="4">Young leaves</tissue>
    </source>
</reference>
<feature type="compositionally biased region" description="Basic and acidic residues" evidence="1">
    <location>
        <begin position="606"/>
        <end position="617"/>
    </location>
</feature>
<feature type="compositionally biased region" description="Basic and acidic residues" evidence="1">
    <location>
        <begin position="577"/>
        <end position="590"/>
    </location>
</feature>
<organism evidence="3 4">
    <name type="scientific">Abrus precatorius</name>
    <name type="common">Indian licorice</name>
    <name type="synonym">Glycine abrus</name>
    <dbReference type="NCBI Taxonomy" id="3816"/>
    <lineage>
        <taxon>Eukaryota</taxon>
        <taxon>Viridiplantae</taxon>
        <taxon>Streptophyta</taxon>
        <taxon>Embryophyta</taxon>
        <taxon>Tracheophyta</taxon>
        <taxon>Spermatophyta</taxon>
        <taxon>Magnoliopsida</taxon>
        <taxon>eudicotyledons</taxon>
        <taxon>Gunneridae</taxon>
        <taxon>Pentapetalae</taxon>
        <taxon>rosids</taxon>
        <taxon>fabids</taxon>
        <taxon>Fabales</taxon>
        <taxon>Fabaceae</taxon>
        <taxon>Papilionoideae</taxon>
        <taxon>50 kb inversion clade</taxon>
        <taxon>NPAAA clade</taxon>
        <taxon>indigoferoid/millettioid clade</taxon>
        <taxon>Abreae</taxon>
        <taxon>Abrus</taxon>
    </lineage>
</organism>
<evidence type="ECO:0000256" key="2">
    <source>
        <dbReference type="SAM" id="Phobius"/>
    </source>
</evidence>
<feature type="compositionally biased region" description="Polar residues" evidence="1">
    <location>
        <begin position="563"/>
        <end position="576"/>
    </location>
</feature>
<evidence type="ECO:0000313" key="4">
    <source>
        <dbReference type="RefSeq" id="XP_027337465.1"/>
    </source>
</evidence>
<feature type="region of interest" description="Disordered" evidence="1">
    <location>
        <begin position="562"/>
        <end position="624"/>
    </location>
</feature>